<sequence length="133" mass="15174">MCFKWAVKFFTSSPDIPKRNQVECINTFLKVCLAVFHNQDHTEWDRDLELINASLNSAIHDSTGSPPSLPFLGYHLPHPYSKDVGSKFIPKFLGPFQIYKFLAKNAVILCTVGTSCGFRKVHVSHLKRYFARV</sequence>
<evidence type="ECO:0008006" key="3">
    <source>
        <dbReference type="Google" id="ProtNLM"/>
    </source>
</evidence>
<name>A0ABQ9HBG8_9NEOP</name>
<gene>
    <name evidence="1" type="ORF">PR048_018101</name>
</gene>
<dbReference type="InterPro" id="IPR036397">
    <property type="entry name" value="RNaseH_sf"/>
</dbReference>
<protein>
    <recommendedName>
        <fullName evidence="3">Integrase catalytic domain-containing protein</fullName>
    </recommendedName>
</protein>
<comment type="caution">
    <text evidence="1">The sequence shown here is derived from an EMBL/GenBank/DDBJ whole genome shotgun (WGS) entry which is preliminary data.</text>
</comment>
<accession>A0ABQ9HBG8</accession>
<dbReference type="EMBL" id="JARBHB010000006">
    <property type="protein sequence ID" value="KAJ8881615.1"/>
    <property type="molecule type" value="Genomic_DNA"/>
</dbReference>
<evidence type="ECO:0000313" key="1">
    <source>
        <dbReference type="EMBL" id="KAJ8881615.1"/>
    </source>
</evidence>
<reference evidence="1 2" key="1">
    <citation type="submission" date="2023-02" db="EMBL/GenBank/DDBJ databases">
        <title>LHISI_Scaffold_Assembly.</title>
        <authorList>
            <person name="Stuart O.P."/>
            <person name="Cleave R."/>
            <person name="Magrath M.J.L."/>
            <person name="Mikheyev A.S."/>
        </authorList>
    </citation>
    <scope>NUCLEOTIDE SEQUENCE [LARGE SCALE GENOMIC DNA]</scope>
    <source>
        <strain evidence="1">Daus_M_001</strain>
        <tissue evidence="1">Leg muscle</tissue>
    </source>
</reference>
<dbReference type="Gene3D" id="3.30.420.10">
    <property type="entry name" value="Ribonuclease H-like superfamily/Ribonuclease H"/>
    <property type="match status" value="1"/>
</dbReference>
<keyword evidence="2" id="KW-1185">Reference proteome</keyword>
<dbReference type="Proteomes" id="UP001159363">
    <property type="component" value="Chromosome 5"/>
</dbReference>
<evidence type="ECO:0000313" key="2">
    <source>
        <dbReference type="Proteomes" id="UP001159363"/>
    </source>
</evidence>
<organism evidence="1 2">
    <name type="scientific">Dryococelus australis</name>
    <dbReference type="NCBI Taxonomy" id="614101"/>
    <lineage>
        <taxon>Eukaryota</taxon>
        <taxon>Metazoa</taxon>
        <taxon>Ecdysozoa</taxon>
        <taxon>Arthropoda</taxon>
        <taxon>Hexapoda</taxon>
        <taxon>Insecta</taxon>
        <taxon>Pterygota</taxon>
        <taxon>Neoptera</taxon>
        <taxon>Polyneoptera</taxon>
        <taxon>Phasmatodea</taxon>
        <taxon>Verophasmatodea</taxon>
        <taxon>Anareolatae</taxon>
        <taxon>Phasmatidae</taxon>
        <taxon>Eurycanthinae</taxon>
        <taxon>Dryococelus</taxon>
    </lineage>
</organism>
<proteinExistence type="predicted"/>